<evidence type="ECO:0000313" key="2">
    <source>
        <dbReference type="Proteomes" id="UP000516305"/>
    </source>
</evidence>
<keyword evidence="2" id="KW-1185">Reference proteome</keyword>
<organism evidence="1 2">
    <name type="scientific">Croceimicrobium hydrocarbonivorans</name>
    <dbReference type="NCBI Taxonomy" id="2761580"/>
    <lineage>
        <taxon>Bacteria</taxon>
        <taxon>Pseudomonadati</taxon>
        <taxon>Bacteroidota</taxon>
        <taxon>Flavobacteriia</taxon>
        <taxon>Flavobacteriales</taxon>
        <taxon>Owenweeksiaceae</taxon>
        <taxon>Croceimicrobium</taxon>
    </lineage>
</organism>
<protein>
    <submittedName>
        <fullName evidence="1">Uncharacterized protein</fullName>
    </submittedName>
</protein>
<proteinExistence type="predicted"/>
<reference evidence="1 2" key="1">
    <citation type="submission" date="2020-08" db="EMBL/GenBank/DDBJ databases">
        <title>Croceimicrobium hydrocarbonivorans gen. nov., sp. nov., a novel marine bacterium isolated from a bacterial consortium that degrades polyethylene terephthalate.</title>
        <authorList>
            <person name="Liu R."/>
        </authorList>
    </citation>
    <scope>NUCLEOTIDE SEQUENCE [LARGE SCALE GENOMIC DNA]</scope>
    <source>
        <strain evidence="1 2">A20-9</strain>
    </source>
</reference>
<gene>
    <name evidence="1" type="ORF">H4K34_00270</name>
</gene>
<accession>A0A7H0VF09</accession>
<dbReference type="AlphaFoldDB" id="A0A7H0VF09"/>
<dbReference type="EMBL" id="CP060139">
    <property type="protein sequence ID" value="QNR24307.1"/>
    <property type="molecule type" value="Genomic_DNA"/>
</dbReference>
<dbReference type="RefSeq" id="WP_210758834.1">
    <property type="nucleotide sequence ID" value="NZ_CP060139.1"/>
</dbReference>
<sequence>MTKKYRSGYYIDSIQSIRIAATIVYNDVNFDIIRDRDTMHICCPTWVATQRNFYLGIVPFEAGYYQVYENEIDSFNLAKGRWDYYDQLVSQVKADQENYSSYQSRFPYRQLIKLQALYGFPIGSLDKKDITEFK</sequence>
<evidence type="ECO:0000313" key="1">
    <source>
        <dbReference type="EMBL" id="QNR24307.1"/>
    </source>
</evidence>
<name>A0A7H0VF09_9FLAO</name>
<dbReference type="Proteomes" id="UP000516305">
    <property type="component" value="Chromosome"/>
</dbReference>
<dbReference type="KEGG" id="chyd:H4K34_00270"/>